<organism evidence="6">
    <name type="scientific">marine metagenome</name>
    <dbReference type="NCBI Taxonomy" id="408172"/>
    <lineage>
        <taxon>unclassified sequences</taxon>
        <taxon>metagenomes</taxon>
        <taxon>ecological metagenomes</taxon>
    </lineage>
</organism>
<reference evidence="6" key="1">
    <citation type="submission" date="2018-05" db="EMBL/GenBank/DDBJ databases">
        <authorList>
            <person name="Lanie J.A."/>
            <person name="Ng W.-L."/>
            <person name="Kazmierczak K.M."/>
            <person name="Andrzejewski T.M."/>
            <person name="Davidsen T.M."/>
            <person name="Wayne K.J."/>
            <person name="Tettelin H."/>
            <person name="Glass J.I."/>
            <person name="Rusch D."/>
            <person name="Podicherti R."/>
            <person name="Tsui H.-C.T."/>
            <person name="Winkler M.E."/>
        </authorList>
    </citation>
    <scope>NUCLEOTIDE SEQUENCE</scope>
</reference>
<dbReference type="SUPFAM" id="SSF47781">
    <property type="entry name" value="RuvA domain 2-like"/>
    <property type="match status" value="1"/>
</dbReference>
<feature type="domain" description="DNA helicase Holliday junction RuvA type" evidence="5">
    <location>
        <begin position="1"/>
        <end position="62"/>
    </location>
</feature>
<feature type="non-terminal residue" evidence="6">
    <location>
        <position position="100"/>
    </location>
</feature>
<dbReference type="InterPro" id="IPR012340">
    <property type="entry name" value="NA-bd_OB-fold"/>
</dbReference>
<dbReference type="Pfam" id="PF01330">
    <property type="entry name" value="RuvA_N"/>
    <property type="match status" value="1"/>
</dbReference>
<dbReference type="EMBL" id="UINC01124588">
    <property type="protein sequence ID" value="SVD01835.1"/>
    <property type="molecule type" value="Genomic_DNA"/>
</dbReference>
<keyword evidence="3" id="KW-0238">DNA-binding</keyword>
<protein>
    <recommendedName>
        <fullName evidence="5">DNA helicase Holliday junction RuvA type domain-containing protein</fullName>
    </recommendedName>
</protein>
<evidence type="ECO:0000256" key="1">
    <source>
        <dbReference type="ARBA" id="ARBA00022490"/>
    </source>
</evidence>
<dbReference type="GO" id="GO:0006281">
    <property type="term" value="P:DNA repair"/>
    <property type="evidence" value="ECO:0007669"/>
    <property type="project" value="UniProtKB-KW"/>
</dbReference>
<keyword evidence="4" id="KW-0234">DNA repair</keyword>
<dbReference type="GO" id="GO:0003677">
    <property type="term" value="F:DNA binding"/>
    <property type="evidence" value="ECO:0007669"/>
    <property type="project" value="UniProtKB-KW"/>
</dbReference>
<dbReference type="Gene3D" id="2.40.50.140">
    <property type="entry name" value="Nucleic acid-binding proteins"/>
    <property type="match status" value="1"/>
</dbReference>
<gene>
    <name evidence="6" type="ORF">METZ01_LOCUS354689</name>
</gene>
<sequence>MIAKLRGIIDQIGEDYVIIDVSGVGYIVFCPTKVLNKLSAKGELDEILIETIVREDQITLYGFKEEKEKYWFGLLLKVQGVGAKTALKGLSILTPEELEM</sequence>
<dbReference type="InterPro" id="IPR010994">
    <property type="entry name" value="RuvA_2-like"/>
</dbReference>
<dbReference type="Gene3D" id="1.10.150.20">
    <property type="entry name" value="5' to 3' exonuclease, C-terminal subdomain"/>
    <property type="match status" value="1"/>
</dbReference>
<name>A0A382RXD4_9ZZZZ</name>
<dbReference type="InterPro" id="IPR000085">
    <property type="entry name" value="RuvA"/>
</dbReference>
<keyword evidence="1" id="KW-0963">Cytoplasm</keyword>
<dbReference type="NCBIfam" id="TIGR00084">
    <property type="entry name" value="ruvA"/>
    <property type="match status" value="1"/>
</dbReference>
<dbReference type="GO" id="GO:0009378">
    <property type="term" value="F:four-way junction helicase activity"/>
    <property type="evidence" value="ECO:0007669"/>
    <property type="project" value="InterPro"/>
</dbReference>
<evidence type="ECO:0000313" key="6">
    <source>
        <dbReference type="EMBL" id="SVD01835.1"/>
    </source>
</evidence>
<dbReference type="GO" id="GO:0005524">
    <property type="term" value="F:ATP binding"/>
    <property type="evidence" value="ECO:0007669"/>
    <property type="project" value="InterPro"/>
</dbReference>
<keyword evidence="2" id="KW-0227">DNA damage</keyword>
<evidence type="ECO:0000259" key="5">
    <source>
        <dbReference type="Pfam" id="PF01330"/>
    </source>
</evidence>
<evidence type="ECO:0000256" key="2">
    <source>
        <dbReference type="ARBA" id="ARBA00022763"/>
    </source>
</evidence>
<evidence type="ECO:0000256" key="3">
    <source>
        <dbReference type="ARBA" id="ARBA00023125"/>
    </source>
</evidence>
<dbReference type="AlphaFoldDB" id="A0A382RXD4"/>
<dbReference type="GO" id="GO:0006310">
    <property type="term" value="P:DNA recombination"/>
    <property type="evidence" value="ECO:0007669"/>
    <property type="project" value="InterPro"/>
</dbReference>
<accession>A0A382RXD4</accession>
<proteinExistence type="predicted"/>
<dbReference type="InterPro" id="IPR013849">
    <property type="entry name" value="DNA_helicase_Holl-junc_RuvA_I"/>
</dbReference>
<evidence type="ECO:0000256" key="4">
    <source>
        <dbReference type="ARBA" id="ARBA00023204"/>
    </source>
</evidence>
<dbReference type="SUPFAM" id="SSF50249">
    <property type="entry name" value="Nucleic acid-binding proteins"/>
    <property type="match status" value="1"/>
</dbReference>